<keyword evidence="2" id="KW-0547">Nucleotide-binding</keyword>
<dbReference type="PANTHER" id="PTHR42781">
    <property type="entry name" value="SPERMIDINE/PUTRESCINE IMPORT ATP-BINDING PROTEIN POTA"/>
    <property type="match status" value="1"/>
</dbReference>
<dbReference type="InterPro" id="IPR050093">
    <property type="entry name" value="ABC_SmlMolc_Importer"/>
</dbReference>
<evidence type="ECO:0000256" key="2">
    <source>
        <dbReference type="ARBA" id="ARBA00022741"/>
    </source>
</evidence>
<dbReference type="EMBL" id="JBHTOQ010000035">
    <property type="protein sequence ID" value="MFD1482694.1"/>
    <property type="molecule type" value="Genomic_DNA"/>
</dbReference>
<feature type="domain" description="ABC transporter" evidence="4">
    <location>
        <begin position="4"/>
        <end position="234"/>
    </location>
</feature>
<protein>
    <submittedName>
        <fullName evidence="5">ABC transporter ATP-binding protein</fullName>
    </submittedName>
</protein>
<dbReference type="Gene3D" id="3.40.50.300">
    <property type="entry name" value="P-loop containing nucleotide triphosphate hydrolases"/>
    <property type="match status" value="1"/>
</dbReference>
<dbReference type="Pfam" id="PF08402">
    <property type="entry name" value="TOBE_2"/>
    <property type="match status" value="1"/>
</dbReference>
<comment type="caution">
    <text evidence="5">The sequence shown here is derived from an EMBL/GenBank/DDBJ whole genome shotgun (WGS) entry which is preliminary data.</text>
</comment>
<dbReference type="Proteomes" id="UP001597302">
    <property type="component" value="Unassembled WGS sequence"/>
</dbReference>
<dbReference type="InterPro" id="IPR017871">
    <property type="entry name" value="ABC_transporter-like_CS"/>
</dbReference>
<dbReference type="InterPro" id="IPR003593">
    <property type="entry name" value="AAA+_ATPase"/>
</dbReference>
<name>A0ABW4DY69_9RHOB</name>
<evidence type="ECO:0000259" key="4">
    <source>
        <dbReference type="PROSITE" id="PS50893"/>
    </source>
</evidence>
<keyword evidence="6" id="KW-1185">Reference proteome</keyword>
<organism evidence="5 6">
    <name type="scientific">Paracoccus nototheniae</name>
    <dbReference type="NCBI Taxonomy" id="2489002"/>
    <lineage>
        <taxon>Bacteria</taxon>
        <taxon>Pseudomonadati</taxon>
        <taxon>Pseudomonadota</taxon>
        <taxon>Alphaproteobacteria</taxon>
        <taxon>Rhodobacterales</taxon>
        <taxon>Paracoccaceae</taxon>
        <taxon>Paracoccus</taxon>
    </lineage>
</organism>
<evidence type="ECO:0000256" key="1">
    <source>
        <dbReference type="ARBA" id="ARBA00022448"/>
    </source>
</evidence>
<dbReference type="PANTHER" id="PTHR42781:SF4">
    <property type="entry name" value="SPERMIDINE_PUTRESCINE IMPORT ATP-BINDING PROTEIN POTA"/>
    <property type="match status" value="1"/>
</dbReference>
<dbReference type="InterPro" id="IPR027417">
    <property type="entry name" value="P-loop_NTPase"/>
</dbReference>
<dbReference type="SMART" id="SM00382">
    <property type="entry name" value="AAA"/>
    <property type="match status" value="1"/>
</dbReference>
<dbReference type="GO" id="GO:0005524">
    <property type="term" value="F:ATP binding"/>
    <property type="evidence" value="ECO:0007669"/>
    <property type="project" value="UniProtKB-KW"/>
</dbReference>
<dbReference type="Pfam" id="PF00005">
    <property type="entry name" value="ABC_tran"/>
    <property type="match status" value="1"/>
</dbReference>
<evidence type="ECO:0000313" key="6">
    <source>
        <dbReference type="Proteomes" id="UP001597302"/>
    </source>
</evidence>
<sequence length="348" mass="37361">MSDLEIDRLSKRYGKLQVLTDCNLMAEGGSVVTLLGPSGCGKTTLLRSIAGFVEPDAGRVMVGGRDISMLPPNRRDVAYVFQNYALFPHLTVAQNVAYGLTVRRRPRAEIARRVDEALGLVALSDFGGRYPKQMSGGQQQRVAIARALVLEPQVLLLDEPFNALDAQLRLTMQVELRKLIDRIGITSIFVTHDQAEAMILSDKVAVMHGGRIEQLAPPLAIYDQPSTPFVADFIGRANIMPVQVRAGHTQTPQPVPTPRPDGPAVMIVRPENFEVVPGTATGWPGRIGFATALGATIEYEVDCGMPDALRVSMARAPGAGPLAQGTDVTLRLRSTDGAIVLAGGAAHV</sequence>
<dbReference type="SUPFAM" id="SSF52540">
    <property type="entry name" value="P-loop containing nucleoside triphosphate hydrolases"/>
    <property type="match status" value="1"/>
</dbReference>
<dbReference type="InterPro" id="IPR008995">
    <property type="entry name" value="Mo/tungstate-bd_C_term_dom"/>
</dbReference>
<evidence type="ECO:0000313" key="5">
    <source>
        <dbReference type="EMBL" id="MFD1482694.1"/>
    </source>
</evidence>
<evidence type="ECO:0000256" key="3">
    <source>
        <dbReference type="ARBA" id="ARBA00022840"/>
    </source>
</evidence>
<accession>A0ABW4DY69</accession>
<gene>
    <name evidence="5" type="ORF">ACFQ5P_15470</name>
</gene>
<dbReference type="InterPro" id="IPR013611">
    <property type="entry name" value="Transp-assoc_OB_typ2"/>
</dbReference>
<dbReference type="Gene3D" id="2.40.50.100">
    <property type="match status" value="1"/>
</dbReference>
<keyword evidence="3 5" id="KW-0067">ATP-binding</keyword>
<dbReference type="InterPro" id="IPR003439">
    <property type="entry name" value="ABC_transporter-like_ATP-bd"/>
</dbReference>
<keyword evidence="1" id="KW-0813">Transport</keyword>
<proteinExistence type="predicted"/>
<dbReference type="RefSeq" id="WP_131577022.1">
    <property type="nucleotide sequence ID" value="NZ_CBCSAJ010000063.1"/>
</dbReference>
<dbReference type="PROSITE" id="PS00211">
    <property type="entry name" value="ABC_TRANSPORTER_1"/>
    <property type="match status" value="1"/>
</dbReference>
<dbReference type="SUPFAM" id="SSF50331">
    <property type="entry name" value="MOP-like"/>
    <property type="match status" value="1"/>
</dbReference>
<reference evidence="6" key="1">
    <citation type="journal article" date="2019" name="Int. J. Syst. Evol. Microbiol.">
        <title>The Global Catalogue of Microorganisms (GCM) 10K type strain sequencing project: providing services to taxonomists for standard genome sequencing and annotation.</title>
        <authorList>
            <consortium name="The Broad Institute Genomics Platform"/>
            <consortium name="The Broad Institute Genome Sequencing Center for Infectious Disease"/>
            <person name="Wu L."/>
            <person name="Ma J."/>
        </authorList>
    </citation>
    <scope>NUCLEOTIDE SEQUENCE [LARGE SCALE GENOMIC DNA]</scope>
    <source>
        <strain evidence="6">CCM 8875</strain>
    </source>
</reference>
<dbReference type="PROSITE" id="PS50893">
    <property type="entry name" value="ABC_TRANSPORTER_2"/>
    <property type="match status" value="1"/>
</dbReference>